<keyword evidence="1" id="KW-0812">Transmembrane</keyword>
<accession>A0AAJ4R7J9</accession>
<comment type="caution">
    <text evidence="2">The sequence shown here is derived from an EMBL/GenBank/DDBJ whole genome shotgun (WGS) entry which is preliminary data.</text>
</comment>
<gene>
    <name evidence="2" type="ORF">Nmn1133_05160</name>
</gene>
<name>A0AAJ4R7J9_9EURY</name>
<evidence type="ECO:0000313" key="2">
    <source>
        <dbReference type="EMBL" id="RNJ26131.1"/>
    </source>
</evidence>
<sequence>MRTDDTRDDDPVAAALTEGSAYERLRVQRVSVFPWSLAEKLQRLGVVLFAFGVAVGVFAFVSPDGMNIPVDPGTVPTYTSLVALTALAMLALVALVLSILGVLREHSDSLSDERAETILVVEELCALTGFVTGGTTAAIAVGFCLVPYAGPEAVSWLVTTLERSPYAAVETAYPIVPATLTPAALLLGAVCLLAGRRWQTQ</sequence>
<evidence type="ECO:0000313" key="3">
    <source>
        <dbReference type="Proteomes" id="UP000270581"/>
    </source>
</evidence>
<feature type="transmembrane region" description="Helical" evidence="1">
    <location>
        <begin position="124"/>
        <end position="151"/>
    </location>
</feature>
<reference evidence="2 3" key="1">
    <citation type="submission" date="2018-11" db="EMBL/GenBank/DDBJ databases">
        <title>Genome sequences of Natronomonas sp. CBA1133.</title>
        <authorList>
            <person name="Roh S.W."/>
            <person name="Cha I.-T."/>
        </authorList>
    </citation>
    <scope>NUCLEOTIDE SEQUENCE [LARGE SCALE GENOMIC DNA]</scope>
    <source>
        <strain evidence="2 3">CBA1133</strain>
    </source>
</reference>
<protein>
    <submittedName>
        <fullName evidence="2">Uncharacterized protein</fullName>
    </submittedName>
</protein>
<evidence type="ECO:0000256" key="1">
    <source>
        <dbReference type="SAM" id="Phobius"/>
    </source>
</evidence>
<feature type="transmembrane region" description="Helical" evidence="1">
    <location>
        <begin position="81"/>
        <end position="103"/>
    </location>
</feature>
<organism evidence="2 3">
    <name type="scientific">Halosegnis longus</name>
    <dbReference type="NCBI Taxonomy" id="2216012"/>
    <lineage>
        <taxon>Archaea</taxon>
        <taxon>Methanobacteriati</taxon>
        <taxon>Methanobacteriota</taxon>
        <taxon>Stenosarchaea group</taxon>
        <taxon>Halobacteria</taxon>
        <taxon>Halobacteriales</taxon>
        <taxon>Natronomonadaceae</taxon>
        <taxon>Halosegnis</taxon>
    </lineage>
</organism>
<proteinExistence type="predicted"/>
<dbReference type="RefSeq" id="WP_123123970.1">
    <property type="nucleotide sequence ID" value="NZ_RJJC01000001.1"/>
</dbReference>
<keyword evidence="1" id="KW-1133">Transmembrane helix</keyword>
<dbReference type="AlphaFoldDB" id="A0AAJ4R7J9"/>
<dbReference type="EMBL" id="RJJC01000001">
    <property type="protein sequence ID" value="RNJ26131.1"/>
    <property type="molecule type" value="Genomic_DNA"/>
</dbReference>
<dbReference type="Proteomes" id="UP000270581">
    <property type="component" value="Unassembled WGS sequence"/>
</dbReference>
<feature type="transmembrane region" description="Helical" evidence="1">
    <location>
        <begin position="171"/>
        <end position="195"/>
    </location>
</feature>
<feature type="transmembrane region" description="Helical" evidence="1">
    <location>
        <begin position="44"/>
        <end position="61"/>
    </location>
</feature>
<keyword evidence="1" id="KW-0472">Membrane</keyword>
<keyword evidence="3" id="KW-1185">Reference proteome</keyword>